<dbReference type="InterPro" id="IPR005665">
    <property type="entry name" value="SecF_bac"/>
</dbReference>
<dbReference type="SUPFAM" id="SSF82866">
    <property type="entry name" value="Multidrug efflux transporter AcrB transmembrane domain"/>
    <property type="match status" value="1"/>
</dbReference>
<comment type="subunit">
    <text evidence="9">Forms a complex with SecD. Part of the essential Sec protein translocation apparatus which comprises SecA, SecYEG and auxiliary proteins SecDF-YajC and YidC.</text>
</comment>
<evidence type="ECO:0000259" key="10">
    <source>
        <dbReference type="Pfam" id="PF02355"/>
    </source>
</evidence>
<keyword evidence="2 9" id="KW-0813">Transport</keyword>
<evidence type="ECO:0000256" key="4">
    <source>
        <dbReference type="ARBA" id="ARBA00022692"/>
    </source>
</evidence>
<dbReference type="NCBIfam" id="TIGR00966">
    <property type="entry name" value="transloc_SecF"/>
    <property type="match status" value="1"/>
</dbReference>
<dbReference type="InterPro" id="IPR022645">
    <property type="entry name" value="SecD/SecF_bac"/>
</dbReference>
<comment type="function">
    <text evidence="9">Part of the Sec protein translocase complex. Interacts with the SecYEG preprotein conducting channel. SecDF uses the proton motive force (PMF) to complete protein translocation after the ATP-dependent function of SecA.</text>
</comment>
<feature type="transmembrane region" description="Helical" evidence="9">
    <location>
        <begin position="25"/>
        <end position="44"/>
    </location>
</feature>
<dbReference type="GO" id="GO:0065002">
    <property type="term" value="P:intracellular protein transmembrane transport"/>
    <property type="evidence" value="ECO:0007669"/>
    <property type="project" value="UniProtKB-UniRule"/>
</dbReference>
<dbReference type="PANTHER" id="PTHR30081:SF8">
    <property type="entry name" value="PROTEIN TRANSLOCASE SUBUNIT SECF"/>
    <property type="match status" value="1"/>
</dbReference>
<dbReference type="GO" id="GO:0005886">
    <property type="term" value="C:plasma membrane"/>
    <property type="evidence" value="ECO:0007669"/>
    <property type="project" value="UniProtKB-SubCell"/>
</dbReference>
<keyword evidence="5 9" id="KW-0653">Protein transport</keyword>
<feature type="transmembrane region" description="Helical" evidence="9">
    <location>
        <begin position="143"/>
        <end position="162"/>
    </location>
</feature>
<evidence type="ECO:0000256" key="6">
    <source>
        <dbReference type="ARBA" id="ARBA00022989"/>
    </source>
</evidence>
<evidence type="ECO:0000256" key="2">
    <source>
        <dbReference type="ARBA" id="ARBA00022448"/>
    </source>
</evidence>
<keyword evidence="6 9" id="KW-1133">Transmembrane helix</keyword>
<evidence type="ECO:0000256" key="7">
    <source>
        <dbReference type="ARBA" id="ARBA00023010"/>
    </source>
</evidence>
<dbReference type="NCBIfam" id="TIGR00916">
    <property type="entry name" value="2A0604s01"/>
    <property type="match status" value="1"/>
</dbReference>
<dbReference type="PANTHER" id="PTHR30081">
    <property type="entry name" value="PROTEIN-EXPORT MEMBRANE PROTEIN SEC"/>
    <property type="match status" value="1"/>
</dbReference>
<dbReference type="InterPro" id="IPR055344">
    <property type="entry name" value="SecD_SecF_C_bact"/>
</dbReference>
<evidence type="ECO:0000313" key="12">
    <source>
        <dbReference type="Proteomes" id="UP000296034"/>
    </source>
</evidence>
<dbReference type="GO" id="GO:0006605">
    <property type="term" value="P:protein targeting"/>
    <property type="evidence" value="ECO:0007669"/>
    <property type="project" value="UniProtKB-UniRule"/>
</dbReference>
<evidence type="ECO:0000256" key="8">
    <source>
        <dbReference type="ARBA" id="ARBA00023136"/>
    </source>
</evidence>
<dbReference type="Proteomes" id="UP000296034">
    <property type="component" value="Unassembled WGS sequence"/>
</dbReference>
<name>A0A2P5SXG8_9GAMM</name>
<feature type="transmembrane region" description="Helical" evidence="9">
    <location>
        <begin position="198"/>
        <end position="218"/>
    </location>
</feature>
<keyword evidence="4 9" id="KW-0812">Transmembrane</keyword>
<dbReference type="HAMAP" id="MF_01464_B">
    <property type="entry name" value="SecF_B"/>
    <property type="match status" value="1"/>
</dbReference>
<evidence type="ECO:0000256" key="9">
    <source>
        <dbReference type="HAMAP-Rule" id="MF_01464"/>
    </source>
</evidence>
<comment type="similarity">
    <text evidence="9">Belongs to the SecD/SecF family. SecF subfamily.</text>
</comment>
<dbReference type="InterPro" id="IPR022646">
    <property type="entry name" value="SecD/SecF_CS"/>
</dbReference>
<dbReference type="GO" id="GO:0043952">
    <property type="term" value="P:protein transport by the Sec complex"/>
    <property type="evidence" value="ECO:0007669"/>
    <property type="project" value="UniProtKB-UniRule"/>
</dbReference>
<evidence type="ECO:0000256" key="5">
    <source>
        <dbReference type="ARBA" id="ARBA00022927"/>
    </source>
</evidence>
<evidence type="ECO:0000256" key="3">
    <source>
        <dbReference type="ARBA" id="ARBA00022475"/>
    </source>
</evidence>
<keyword evidence="7 9" id="KW-0811">Translocation</keyword>
<dbReference type="Pfam" id="PF07549">
    <property type="entry name" value="Sec_GG"/>
    <property type="match status" value="1"/>
</dbReference>
<keyword evidence="8 9" id="KW-0472">Membrane</keyword>
<dbReference type="InterPro" id="IPR048634">
    <property type="entry name" value="SecD_SecF_C"/>
</dbReference>
<comment type="subcellular location">
    <subcellularLocation>
        <location evidence="1 9">Cell membrane</location>
        <topology evidence="1 9">Multi-pass membrane protein</topology>
    </subcellularLocation>
</comment>
<sequence>MIQISDISKSYEGYKTIDFMRWNKLAFLILLFLVISFIFIIYIFNFNWSIDFTGGTVIEANFEKSIDTDQLRDQLIKIGFNSPIVHNLGDSKSIIIKIRPQLDLERSKQFSSNQIISVIKSITKQKTTINRIDSVGPSIGSDLTFNGFIALLFAIVAIFLYIGIRFEWYIAFGTVVALLSDLVITCGILSLLCIEIDLTIIASLMSVIGYSLNDKIVISDRIRENSRKMQTTSYYDIINISLNQVLKRTLMTSFITLIIVLILLIFGGYLLKGFSLTMVIGIIVGTISSIYISLSLALITSIIKNKTSYSFYQ</sequence>
<reference evidence="11 12" key="1">
    <citation type="journal article" date="2018" name="Genome Biol. Evol.">
        <title>Cladogenesis and Genomic Streamlining in Extracellular Endosymbionts of Tropical Stink Bugs.</title>
        <authorList>
            <person name="Otero-Bravo A."/>
            <person name="Goffredi S."/>
            <person name="Sabree Z.L."/>
        </authorList>
    </citation>
    <scope>NUCLEOTIDE SEQUENCE [LARGE SCALE GENOMIC DNA]</scope>
    <source>
        <strain evidence="11 12">SoET</strain>
    </source>
</reference>
<gene>
    <name evidence="9 11" type="primary">secF</name>
    <name evidence="11" type="ORF">CRV11_03220</name>
</gene>
<comment type="caution">
    <text evidence="11">The sequence shown here is derived from an EMBL/GenBank/DDBJ whole genome shotgun (WGS) entry which is preliminary data.</text>
</comment>
<feature type="transmembrane region" description="Helical" evidence="9">
    <location>
        <begin position="169"/>
        <end position="192"/>
    </location>
</feature>
<feature type="transmembrane region" description="Helical" evidence="9">
    <location>
        <begin position="250"/>
        <end position="271"/>
    </location>
</feature>
<evidence type="ECO:0000313" key="11">
    <source>
        <dbReference type="EMBL" id="PPI87029.1"/>
    </source>
</evidence>
<evidence type="ECO:0000256" key="1">
    <source>
        <dbReference type="ARBA" id="ARBA00004651"/>
    </source>
</evidence>
<protein>
    <recommendedName>
        <fullName evidence="9">Protein-export membrane protein SecF</fullName>
    </recommendedName>
</protein>
<dbReference type="OrthoDB" id="9774769at2"/>
<dbReference type="AlphaFoldDB" id="A0A2P5SXG8"/>
<proteinExistence type="inferred from homology"/>
<dbReference type="Gene3D" id="1.20.1640.10">
    <property type="entry name" value="Multidrug efflux transporter AcrB transmembrane domain"/>
    <property type="match status" value="1"/>
</dbReference>
<dbReference type="PRINTS" id="PR01755">
    <property type="entry name" value="SECFTRNLCASE"/>
</dbReference>
<organism evidence="11 12">
    <name type="scientific">Candidatus Pantoea edessiphila</name>
    <dbReference type="NCBI Taxonomy" id="2044610"/>
    <lineage>
        <taxon>Bacteria</taxon>
        <taxon>Pseudomonadati</taxon>
        <taxon>Pseudomonadota</taxon>
        <taxon>Gammaproteobacteria</taxon>
        <taxon>Enterobacterales</taxon>
        <taxon>Erwiniaceae</taxon>
        <taxon>Pantoea</taxon>
    </lineage>
</organism>
<keyword evidence="3 9" id="KW-1003">Cell membrane</keyword>
<feature type="transmembrane region" description="Helical" evidence="9">
    <location>
        <begin position="277"/>
        <end position="303"/>
    </location>
</feature>
<accession>A0A2P5SXG8</accession>
<dbReference type="RefSeq" id="WP_136131916.1">
    <property type="nucleotide sequence ID" value="NZ_PDKS01000005.1"/>
</dbReference>
<dbReference type="GO" id="GO:0015450">
    <property type="term" value="F:protein-transporting ATPase activity"/>
    <property type="evidence" value="ECO:0007669"/>
    <property type="project" value="InterPro"/>
</dbReference>
<feature type="domain" description="Protein export membrane protein SecD/SecF C-terminal" evidence="10">
    <location>
        <begin position="119"/>
        <end position="298"/>
    </location>
</feature>
<dbReference type="EMBL" id="PDKS01000005">
    <property type="protein sequence ID" value="PPI87029.1"/>
    <property type="molecule type" value="Genomic_DNA"/>
</dbReference>
<dbReference type="Pfam" id="PF02355">
    <property type="entry name" value="SecD_SecF_C"/>
    <property type="match status" value="1"/>
</dbReference>
<dbReference type="InterPro" id="IPR022813">
    <property type="entry name" value="SecD/SecF_arch_bac"/>
</dbReference>